<organism evidence="1">
    <name type="scientific">marine sediment metagenome</name>
    <dbReference type="NCBI Taxonomy" id="412755"/>
    <lineage>
        <taxon>unclassified sequences</taxon>
        <taxon>metagenomes</taxon>
        <taxon>ecological metagenomes</taxon>
    </lineage>
</organism>
<evidence type="ECO:0000313" key="1">
    <source>
        <dbReference type="EMBL" id="KKN96170.1"/>
    </source>
</evidence>
<protein>
    <submittedName>
        <fullName evidence="1">Uncharacterized protein</fullName>
    </submittedName>
</protein>
<name>A0A0F9USV6_9ZZZZ</name>
<gene>
    <name evidence="1" type="ORF">LCGC14_0171000</name>
</gene>
<comment type="caution">
    <text evidence="1">The sequence shown here is derived from an EMBL/GenBank/DDBJ whole genome shotgun (WGS) entry which is preliminary data.</text>
</comment>
<dbReference type="EMBL" id="LAZR01000066">
    <property type="protein sequence ID" value="KKN96170.1"/>
    <property type="molecule type" value="Genomic_DNA"/>
</dbReference>
<accession>A0A0F9USV6</accession>
<proteinExistence type="predicted"/>
<sequence length="110" mass="12191">MHHADFGFMPALTPPNTTMDGDGFIISHNSQDIDIYGCETTALVIGQLQGFLILNGDHRCAYRDLIPQGFDACLAYFMANVDQANARSEHKFLKDGVVTLPCRQNVESQE</sequence>
<reference evidence="1" key="1">
    <citation type="journal article" date="2015" name="Nature">
        <title>Complex archaea that bridge the gap between prokaryotes and eukaryotes.</title>
        <authorList>
            <person name="Spang A."/>
            <person name="Saw J.H."/>
            <person name="Jorgensen S.L."/>
            <person name="Zaremba-Niedzwiedzka K."/>
            <person name="Martijn J."/>
            <person name="Lind A.E."/>
            <person name="van Eijk R."/>
            <person name="Schleper C."/>
            <person name="Guy L."/>
            <person name="Ettema T.J."/>
        </authorList>
    </citation>
    <scope>NUCLEOTIDE SEQUENCE</scope>
</reference>
<dbReference type="AlphaFoldDB" id="A0A0F9USV6"/>